<name>A0AAV1RP29_9ROSI</name>
<reference evidence="2 3" key="1">
    <citation type="submission" date="2024-01" db="EMBL/GenBank/DDBJ databases">
        <authorList>
            <person name="Waweru B."/>
        </authorList>
    </citation>
    <scope>NUCLEOTIDE SEQUENCE [LARGE SCALE GENOMIC DNA]</scope>
</reference>
<comment type="caution">
    <text evidence="2">The sequence shown here is derived from an EMBL/GenBank/DDBJ whole genome shotgun (WGS) entry which is preliminary data.</text>
</comment>
<feature type="region of interest" description="Disordered" evidence="1">
    <location>
        <begin position="32"/>
        <end position="150"/>
    </location>
</feature>
<feature type="compositionally biased region" description="Basic and acidic residues" evidence="1">
    <location>
        <begin position="70"/>
        <end position="91"/>
    </location>
</feature>
<evidence type="ECO:0000313" key="2">
    <source>
        <dbReference type="EMBL" id="CAK7337615.1"/>
    </source>
</evidence>
<protein>
    <submittedName>
        <fullName evidence="2">Uncharacterized protein</fullName>
    </submittedName>
</protein>
<dbReference type="PANTHER" id="PTHR35741">
    <property type="entry name" value="FACTOR CWC22-LIKE PROTEIN, PUTATIVE (DUF3245)-RELATED"/>
    <property type="match status" value="1"/>
</dbReference>
<keyword evidence="3" id="KW-1185">Reference proteome</keyword>
<accession>A0AAV1RP29</accession>
<gene>
    <name evidence="2" type="ORF">DCAF_LOCUS12653</name>
</gene>
<dbReference type="PANTHER" id="PTHR35741:SF1">
    <property type="entry name" value="FACTOR CWC22-LIKE PROTEIN, PUTATIVE (DUF3245)-RELATED"/>
    <property type="match status" value="1"/>
</dbReference>
<dbReference type="AlphaFoldDB" id="A0AAV1RP29"/>
<dbReference type="InterPro" id="IPR021641">
    <property type="entry name" value="DUF3245"/>
</dbReference>
<dbReference type="EMBL" id="CAWUPB010001108">
    <property type="protein sequence ID" value="CAK7337615.1"/>
    <property type="molecule type" value="Genomic_DNA"/>
</dbReference>
<organism evidence="2 3">
    <name type="scientific">Dovyalis caffra</name>
    <dbReference type="NCBI Taxonomy" id="77055"/>
    <lineage>
        <taxon>Eukaryota</taxon>
        <taxon>Viridiplantae</taxon>
        <taxon>Streptophyta</taxon>
        <taxon>Embryophyta</taxon>
        <taxon>Tracheophyta</taxon>
        <taxon>Spermatophyta</taxon>
        <taxon>Magnoliopsida</taxon>
        <taxon>eudicotyledons</taxon>
        <taxon>Gunneridae</taxon>
        <taxon>Pentapetalae</taxon>
        <taxon>rosids</taxon>
        <taxon>fabids</taxon>
        <taxon>Malpighiales</taxon>
        <taxon>Salicaceae</taxon>
        <taxon>Flacourtieae</taxon>
        <taxon>Dovyalis</taxon>
    </lineage>
</organism>
<proteinExistence type="predicted"/>
<dbReference type="Pfam" id="PF11595">
    <property type="entry name" value="DUF3245"/>
    <property type="match status" value="1"/>
</dbReference>
<evidence type="ECO:0000313" key="3">
    <source>
        <dbReference type="Proteomes" id="UP001314170"/>
    </source>
</evidence>
<evidence type="ECO:0000256" key="1">
    <source>
        <dbReference type="SAM" id="MobiDB-lite"/>
    </source>
</evidence>
<dbReference type="Proteomes" id="UP001314170">
    <property type="component" value="Unassembled WGS sequence"/>
</dbReference>
<sequence>MGAEAGQQKKPSQIVRLDNAFKLAEQWINNMSKAVEDEPPNVESEGRPSRLGLGAKEVPRQSKARQSNDPVERRLHAKLEAGKRRAAKSIEDSILPARDDNADDDSSEESESRTKTFAKKRPGPLAPSLHVKKKQNDNGKRQSTSTNAPIPFDKNLGEYITTTDDTDWLKKSPVGVLSKRIDYASVKYELKRYGVSTIGLQFPGVSMALIAFVSADHMYYVRIICSLFWLCAQLQGLPLQQRNKGCLNLILSHFG</sequence>